<feature type="domain" description="DUF7507" evidence="4">
    <location>
        <begin position="118"/>
        <end position="220"/>
    </location>
</feature>
<feature type="domain" description="DUF7507" evidence="4">
    <location>
        <begin position="239"/>
        <end position="351"/>
    </location>
</feature>
<feature type="domain" description="DUF7507" evidence="4">
    <location>
        <begin position="489"/>
        <end position="596"/>
    </location>
</feature>
<name>A0ABU0VYL8_9RHOB</name>
<dbReference type="NCBIfam" id="TIGR01451">
    <property type="entry name" value="B_ant_repeat"/>
    <property type="match status" value="7"/>
</dbReference>
<evidence type="ECO:0000259" key="3">
    <source>
        <dbReference type="Pfam" id="PF19076"/>
    </source>
</evidence>
<dbReference type="NCBIfam" id="TIGR04225">
    <property type="entry name" value="CshA_fibril_rpt"/>
    <property type="match status" value="1"/>
</dbReference>
<organism evidence="5 6">
    <name type="scientific">Pseudogemmobacter lacusdianii</name>
    <dbReference type="NCBI Taxonomy" id="3069608"/>
    <lineage>
        <taxon>Bacteria</taxon>
        <taxon>Pseudomonadati</taxon>
        <taxon>Pseudomonadota</taxon>
        <taxon>Alphaproteobacteria</taxon>
        <taxon>Rhodobacterales</taxon>
        <taxon>Paracoccaceae</taxon>
        <taxon>Pseudogemmobacter</taxon>
    </lineage>
</organism>
<evidence type="ECO:0000313" key="6">
    <source>
        <dbReference type="Proteomes" id="UP001239680"/>
    </source>
</evidence>
<feature type="domain" description="DUF7507" evidence="4">
    <location>
        <begin position="922"/>
        <end position="1036"/>
    </location>
</feature>
<feature type="compositionally biased region" description="Polar residues" evidence="1">
    <location>
        <begin position="336"/>
        <end position="366"/>
    </location>
</feature>
<dbReference type="Pfam" id="PF01345">
    <property type="entry name" value="DUF11"/>
    <property type="match status" value="1"/>
</dbReference>
<feature type="compositionally biased region" description="Low complexity" evidence="1">
    <location>
        <begin position="213"/>
        <end position="233"/>
    </location>
</feature>
<feature type="domain" description="DUF7507" evidence="4">
    <location>
        <begin position="786"/>
        <end position="905"/>
    </location>
</feature>
<feature type="compositionally biased region" description="Polar residues" evidence="1">
    <location>
        <begin position="1419"/>
        <end position="1436"/>
    </location>
</feature>
<evidence type="ECO:0000259" key="2">
    <source>
        <dbReference type="Pfam" id="PF01345"/>
    </source>
</evidence>
<dbReference type="InterPro" id="IPR051172">
    <property type="entry name" value="Chlamydia_OmcB"/>
</dbReference>
<dbReference type="InterPro" id="IPR026395">
    <property type="entry name" value="CshA_fibril"/>
</dbReference>
<sequence>MKEAVAVRDRNGNGVTDKGDEIEYRLTVKNLGGVTLNSITVDDPLLGGRLVTIPTLAPGATQVLRASSYPQLVYVVTQANADAGFVTNEATAAATPANGQDPVTAKDAVTETISGRAGIALVKEAALSGENGLTYTFTVTNTGTQTLTSVAILDAMLSDTAIIVPLAEPAEGELAGLAPGQTATISRDYPLSQANIDAGSVRNQASVSGQTPGGTPVTDTSGTTTGNDTPTVTQIPQLPKLTLVKSASRDPQMEGEAAALGEVISYSFTLTNAGNVTLNQLEITDPLLAGGPIVLEGVSLLPGESIDIPADRPELASRLGYTVTQADINAGRVVNSATGQGKTPQGAVTTDVSGSTDQTNDPTTTALPRAPSLSLLKAFATDPAPSLDDIKAGFEVSYTFTVTNTGNVPVDSLQINDPKLAVAPLFEVRQLNPGESTTSAPAVYKVTQADIDSGVLANTATVSGRDVTTSTPLTSEASTVTAPIAPKLAISLVKEAKAPLSFSGPGAALSFQLTVTNTGNVTYRNGFTLADVLVTSDNQPRPDDAPQPQMLCRNDTGTARNLAPGESMICDVSYTTTQDDVNAGGVFNTATASVTLTPAGSDTPLTAQSNAAASVPAVQRPGLALTKFSNWDLGYSPRDEDDLTPERAPTVFTAGTEVLYRFWVENTGNTTLEGPVTIYDRKLSTAPDGAVTSAFQCHALNSGASLPTERHGDIPAELIERSFSSSESIALAPGRAVVCEIPYLLTPEDTTGEESGARLTNTATAAIGSVVTTPSSTTVPGDLPAELSLVKTLVEGDGYAEVGDTLVWEYRITNSGWRDLSNSVTIYDALIEADPLNQITAGALTCEVEAPVLSPQASVDLDAEPGVDATVATMVCLYTSTVTQADIDRGYVETPAYAQGSYATTTVDSPYATARAEAVQTPAFTLAKSVELKTDAGLVAAQDIGVGNELLYTITLTNTGNVSLNNATISDPMLSALLCEVVPAPQSQVSSTAATLAPQAALICTGSYLVTQADLNRGELTNTASGQAVTPQGTPVGPKTAQVSTDLEPQDAGLRLIKSVKAGLSTERPTEVGDRITYQFDLRFSGNVTLTNVSLSDPLISADPIVSNLTLTPRYGADGKVVPQTISIERDYVVTQDDINTLSLLPNQAFVTANTPSGPLPELPSQPSPETFGPTTEPLNREPSVEIEKTLQKVERNGASLAGSASGYALKAGDVAHYTIVVRNTGNVTLTALTVSDALIGWSNQIDTLAPGASQVFQPVKGQSDADNVVQAPLTLTLTQSQIDAGRVLNTALVTGNAASGQRVNDADDEELKITLTPGLTLLKTALVVDVNANQFMDAGDHIEYSFVVENTGNVTLSDLRLTDPMLGASNIGHIATLAPGAQQSIGPVSFAPTADMLAEGRVENTATVKGRVPGGGEISTTSSADGTPGTPTVSDLNRRPVAEDDLLEDLTTGTPVSIYVARNDSDPDKDDLRKLDPASVKLLDDNGQETDRLVVPGEGVWTVEVNDATGETYIEFTPEDGFTADPKVVEYVIKDGPADAPEDQKAVSEPGTITLKFTPVPPVAQDDSVTGQKTGEKVSVPVLNPPGDPALKDYDPDGSLDPESVKIIGAPGNGKELVIPGQGTWRVEIEGDETYISFDPLRDSSDRLLFTGSPEPIRYTVEDNDGNVSNAAKVTIGYTPVPPVAQDDLGLKAEVTRPITVDVLGGTKVEGSADPVGKDGDADGWLDPTSVQIVGGDNFGRVKVVAGEGRWTVDPETGAITFTPNPGYYGSPTPIQYTVKDNDGNISNEATVSLDYSAPPSILLKTEITRIDDRDGDGLTGEGDEIHYRFTVTNDGPVPVENVTLPLLTSPVNGAMLPGMVCAPLTLMPGESAVISCTGTSHIVTKADVEAGEVQLNAQASAEAIFGPETAQSNESTTVTSLSAAEGIFVEKTAGLGTVRSGQLVPYSIRVQNASNQLTVRVDVRDRLPDGLIYRKGTGRVGSLMQEPERKGQTLWFRDIELAPGASTIIELQVLVSGAVQPGPQVNRAQSFNPVTGRPNSREATATIMVDADPVFDCGTVIGTVFDDYNLDGYQNPGEPGIAGARLVTVRGTIITTDRHGRYHVPCADLPRDIGTNYVLKLDDRSLPTGYRITTENPGDVRLTAGKMVELNFGASMARLVRLDIDARAFALEDGEETLNDALRDSLKDVARQIRNTPSVMRIVYLQTGERERVVKSRLKLIERELKQIWRGSGRYGLLLETMIQKPDEKKN</sequence>
<dbReference type="EMBL" id="JAVDBT010000009">
    <property type="protein sequence ID" value="MDQ2066841.1"/>
    <property type="molecule type" value="Genomic_DNA"/>
</dbReference>
<feature type="region of interest" description="Disordered" evidence="1">
    <location>
        <begin position="1409"/>
        <end position="1438"/>
    </location>
</feature>
<feature type="domain" description="DUF11" evidence="2">
    <location>
        <begin position="1931"/>
        <end position="2032"/>
    </location>
</feature>
<keyword evidence="6" id="KW-1185">Reference proteome</keyword>
<dbReference type="InterPro" id="IPR047589">
    <property type="entry name" value="DUF11_rpt"/>
</dbReference>
<feature type="region of interest" description="Disordered" evidence="1">
    <location>
        <begin position="1558"/>
        <end position="1590"/>
    </location>
</feature>
<feature type="domain" description="DUF7507" evidence="4">
    <location>
        <begin position="370"/>
        <end position="470"/>
    </location>
</feature>
<gene>
    <name evidence="5" type="ORF">Q9295_10675</name>
</gene>
<feature type="domain" description="DUF7507" evidence="4">
    <location>
        <begin position="1054"/>
        <end position="1159"/>
    </location>
</feature>
<dbReference type="PANTHER" id="PTHR34819:SF5">
    <property type="entry name" value="CONSERVED REPEAT DOMAIN PROTEIN"/>
    <property type="match status" value="1"/>
</dbReference>
<feature type="region of interest" description="Disordered" evidence="1">
    <location>
        <begin position="202"/>
        <end position="235"/>
    </location>
</feature>
<proteinExistence type="predicted"/>
<feature type="region of interest" description="Disordered" evidence="1">
    <location>
        <begin position="336"/>
        <end position="368"/>
    </location>
</feature>
<evidence type="ECO:0000259" key="4">
    <source>
        <dbReference type="Pfam" id="PF24346"/>
    </source>
</evidence>
<feature type="domain" description="DUF7507" evidence="4">
    <location>
        <begin position="1203"/>
        <end position="1306"/>
    </location>
</feature>
<feature type="compositionally biased region" description="Pro residues" evidence="1">
    <location>
        <begin position="1158"/>
        <end position="1167"/>
    </location>
</feature>
<evidence type="ECO:0000313" key="5">
    <source>
        <dbReference type="EMBL" id="MDQ2066841.1"/>
    </source>
</evidence>
<evidence type="ECO:0008006" key="7">
    <source>
        <dbReference type="Google" id="ProtNLM"/>
    </source>
</evidence>
<feature type="domain" description="DUF7507" evidence="4">
    <location>
        <begin position="10"/>
        <end position="104"/>
    </location>
</feature>
<dbReference type="Pfam" id="PF19076">
    <property type="entry name" value="CshA_repeat"/>
    <property type="match status" value="1"/>
</dbReference>
<dbReference type="Proteomes" id="UP001239680">
    <property type="component" value="Unassembled WGS sequence"/>
</dbReference>
<dbReference type="RefSeq" id="WP_306680553.1">
    <property type="nucleotide sequence ID" value="NZ_JAVDBT010000009.1"/>
</dbReference>
<dbReference type="InterPro" id="IPR001434">
    <property type="entry name" value="OmcB-like_DUF11"/>
</dbReference>
<dbReference type="PANTHER" id="PTHR34819">
    <property type="entry name" value="LARGE CYSTEINE-RICH PERIPLASMIC PROTEIN OMCB"/>
    <property type="match status" value="1"/>
</dbReference>
<feature type="domain" description="CshA" evidence="3">
    <location>
        <begin position="1714"/>
        <end position="1787"/>
    </location>
</feature>
<feature type="region of interest" description="Disordered" evidence="1">
    <location>
        <begin position="1155"/>
        <end position="1180"/>
    </location>
</feature>
<dbReference type="Gene3D" id="2.60.40.10">
    <property type="entry name" value="Immunoglobulins"/>
    <property type="match status" value="1"/>
</dbReference>
<dbReference type="InterPro" id="IPR055354">
    <property type="entry name" value="DUF7507"/>
</dbReference>
<feature type="domain" description="DUF7507" evidence="4">
    <location>
        <begin position="1816"/>
        <end position="1910"/>
    </location>
</feature>
<dbReference type="InterPro" id="IPR013783">
    <property type="entry name" value="Ig-like_fold"/>
</dbReference>
<accession>A0ABU0VYL8</accession>
<dbReference type="Pfam" id="PF24346">
    <property type="entry name" value="DUF7507"/>
    <property type="match status" value="11"/>
</dbReference>
<comment type="caution">
    <text evidence="5">The sequence shown here is derived from an EMBL/GenBank/DDBJ whole genome shotgun (WGS) entry which is preliminary data.</text>
</comment>
<reference evidence="5 6" key="1">
    <citation type="submission" date="2023-08" db="EMBL/GenBank/DDBJ databases">
        <title>Characterization of two Paracoccaceae strains isolated from Phycosphere and proposal of Xinfangfangia lacusdiani sp. nov.</title>
        <authorList>
            <person name="Deng Y."/>
            <person name="Zhang Y.Q."/>
        </authorList>
    </citation>
    <scope>NUCLEOTIDE SEQUENCE [LARGE SCALE GENOMIC DNA]</scope>
    <source>
        <strain evidence="5 6">CPCC 101601</strain>
    </source>
</reference>
<feature type="domain" description="DUF7507" evidence="4">
    <location>
        <begin position="1318"/>
        <end position="1420"/>
    </location>
</feature>
<protein>
    <recommendedName>
        <fullName evidence="7">DUF11 domain-containing protein</fullName>
    </recommendedName>
</protein>
<evidence type="ECO:0000256" key="1">
    <source>
        <dbReference type="SAM" id="MobiDB-lite"/>
    </source>
</evidence>